<keyword evidence="3" id="KW-1185">Reference proteome</keyword>
<feature type="compositionally biased region" description="Basic and acidic residues" evidence="1">
    <location>
        <begin position="55"/>
        <end position="69"/>
    </location>
</feature>
<dbReference type="AlphaFoldDB" id="A0A212DHK6"/>
<feature type="compositionally biased region" description="Basic and acidic residues" evidence="1">
    <location>
        <begin position="21"/>
        <end position="38"/>
    </location>
</feature>
<proteinExistence type="predicted"/>
<dbReference type="EMBL" id="MKHE01000001">
    <property type="protein sequence ID" value="OWK17708.1"/>
    <property type="molecule type" value="Genomic_DNA"/>
</dbReference>
<evidence type="ECO:0000313" key="2">
    <source>
        <dbReference type="EMBL" id="OWK17708.1"/>
    </source>
</evidence>
<sequence length="69" mass="7912">MIYLQKTETLKNEESPAPDAAGEREAKKKKEMAEEVGWRRAAGGLPTKEKRRRVCERNDIKLGERNGKQ</sequence>
<organism evidence="2 3">
    <name type="scientific">Cervus elaphus hippelaphus</name>
    <name type="common">European red deer</name>
    <dbReference type="NCBI Taxonomy" id="46360"/>
    <lineage>
        <taxon>Eukaryota</taxon>
        <taxon>Metazoa</taxon>
        <taxon>Chordata</taxon>
        <taxon>Craniata</taxon>
        <taxon>Vertebrata</taxon>
        <taxon>Euteleostomi</taxon>
        <taxon>Mammalia</taxon>
        <taxon>Eutheria</taxon>
        <taxon>Laurasiatheria</taxon>
        <taxon>Artiodactyla</taxon>
        <taxon>Ruminantia</taxon>
        <taxon>Pecora</taxon>
        <taxon>Cervidae</taxon>
        <taxon>Cervinae</taxon>
        <taxon>Cervus</taxon>
    </lineage>
</organism>
<protein>
    <submittedName>
        <fullName evidence="2">Uncharacterized protein</fullName>
    </submittedName>
</protein>
<reference evidence="2 3" key="1">
    <citation type="journal article" date="2018" name="Mol. Genet. Genomics">
        <title>The red deer Cervus elaphus genome CerEla1.0: sequencing, annotating, genes, and chromosomes.</title>
        <authorList>
            <person name="Bana N.A."/>
            <person name="Nyiri A."/>
            <person name="Nagy J."/>
            <person name="Frank K."/>
            <person name="Nagy T."/>
            <person name="Steger V."/>
            <person name="Schiller M."/>
            <person name="Lakatos P."/>
            <person name="Sugar L."/>
            <person name="Horn P."/>
            <person name="Barta E."/>
            <person name="Orosz L."/>
        </authorList>
    </citation>
    <scope>NUCLEOTIDE SEQUENCE [LARGE SCALE GENOMIC DNA]</scope>
    <source>
        <strain evidence="2">Hungarian</strain>
    </source>
</reference>
<feature type="non-terminal residue" evidence="2">
    <location>
        <position position="69"/>
    </location>
</feature>
<name>A0A212DHK6_CEREH</name>
<evidence type="ECO:0000313" key="3">
    <source>
        <dbReference type="Proteomes" id="UP000242450"/>
    </source>
</evidence>
<feature type="region of interest" description="Disordered" evidence="1">
    <location>
        <begin position="1"/>
        <end position="69"/>
    </location>
</feature>
<evidence type="ECO:0000256" key="1">
    <source>
        <dbReference type="SAM" id="MobiDB-lite"/>
    </source>
</evidence>
<gene>
    <name evidence="2" type="ORF">Celaphus_00009309</name>
</gene>
<accession>A0A212DHK6</accession>
<comment type="caution">
    <text evidence="2">The sequence shown here is derived from an EMBL/GenBank/DDBJ whole genome shotgun (WGS) entry which is preliminary data.</text>
</comment>
<dbReference type="Proteomes" id="UP000242450">
    <property type="component" value="Chromosome 1"/>
</dbReference>